<reference evidence="2" key="1">
    <citation type="submission" date="2024-07" db="EMBL/GenBank/DDBJ databases">
        <title>Two chromosome-level genome assemblies of Korean endemic species Abeliophyllum distichum and Forsythia ovata (Oleaceae).</title>
        <authorList>
            <person name="Jang H."/>
        </authorList>
    </citation>
    <scope>NUCLEOTIDE SEQUENCE [LARGE SCALE GENOMIC DNA]</scope>
</reference>
<dbReference type="Proteomes" id="UP001604277">
    <property type="component" value="Unassembled WGS sequence"/>
</dbReference>
<dbReference type="EMBL" id="JBFOLJ010000008">
    <property type="protein sequence ID" value="KAL2516063.1"/>
    <property type="molecule type" value="Genomic_DNA"/>
</dbReference>
<evidence type="ECO:0000313" key="1">
    <source>
        <dbReference type="EMBL" id="KAL2516063.1"/>
    </source>
</evidence>
<keyword evidence="2" id="KW-1185">Reference proteome</keyword>
<dbReference type="AlphaFoldDB" id="A0ABD1TU52"/>
<proteinExistence type="predicted"/>
<gene>
    <name evidence="1" type="ORF">Fot_30034</name>
</gene>
<evidence type="ECO:0000313" key="2">
    <source>
        <dbReference type="Proteomes" id="UP001604277"/>
    </source>
</evidence>
<accession>A0ABD1TU52</accession>
<comment type="caution">
    <text evidence="1">The sequence shown here is derived from an EMBL/GenBank/DDBJ whole genome shotgun (WGS) entry which is preliminary data.</text>
</comment>
<name>A0ABD1TU52_9LAMI</name>
<protein>
    <submittedName>
        <fullName evidence="1">Uncharacterized protein</fullName>
    </submittedName>
</protein>
<organism evidence="1 2">
    <name type="scientific">Forsythia ovata</name>
    <dbReference type="NCBI Taxonomy" id="205694"/>
    <lineage>
        <taxon>Eukaryota</taxon>
        <taxon>Viridiplantae</taxon>
        <taxon>Streptophyta</taxon>
        <taxon>Embryophyta</taxon>
        <taxon>Tracheophyta</taxon>
        <taxon>Spermatophyta</taxon>
        <taxon>Magnoliopsida</taxon>
        <taxon>eudicotyledons</taxon>
        <taxon>Gunneridae</taxon>
        <taxon>Pentapetalae</taxon>
        <taxon>asterids</taxon>
        <taxon>lamiids</taxon>
        <taxon>Lamiales</taxon>
        <taxon>Oleaceae</taxon>
        <taxon>Forsythieae</taxon>
        <taxon>Forsythia</taxon>
    </lineage>
</organism>
<sequence>MNDIEFYGVLFGKISDFALKEEEFGFESESDGSCLTISGFFEFELYKIELFKFSTEAKIENFEALTTKPMSEWKIGGGGGKLPPRSRRYWILLGILHSLRRQET</sequence>